<dbReference type="GO" id="GO:0016787">
    <property type="term" value="F:hydrolase activity"/>
    <property type="evidence" value="ECO:0007669"/>
    <property type="project" value="InterPro"/>
</dbReference>
<gene>
    <name evidence="3" type="ORF">UFOPK2852_00516</name>
</gene>
<dbReference type="SUPFAM" id="SSF51556">
    <property type="entry name" value="Metallo-dependent hydrolases"/>
    <property type="match status" value="1"/>
</dbReference>
<organism evidence="3">
    <name type="scientific">freshwater metagenome</name>
    <dbReference type="NCBI Taxonomy" id="449393"/>
    <lineage>
        <taxon>unclassified sequences</taxon>
        <taxon>metagenomes</taxon>
        <taxon>ecological metagenomes</taxon>
    </lineage>
</organism>
<sequence>MSFIVDSRVRLPNELRPPEIKSPENLYDQYEQVLDVSSKIGLTLTQLNQEISDAKIKHAVIHVEYEHGDGVDQMNETVAELVKANPQKFSGFGSVSLAKRNIKYQVNQVKKIAEMGLIGINMQPAFLGYEIDSRELYPIYSTADDLGLIISLHTGINYARSVPMSGHHPLKIDQIASDFQDLKIIACHAGWPWVNEMVAVARRHPTVFLEFGALSPKYIGAPGTGWETLRRFMDNVLSEQILYGSDWPVMNIARCLKEWNEMELKDSTLENLLWKNAAKLFNLKLA</sequence>
<evidence type="ECO:0000256" key="1">
    <source>
        <dbReference type="ARBA" id="ARBA00023239"/>
    </source>
</evidence>
<keyword evidence="1" id="KW-0456">Lyase</keyword>
<dbReference type="InterPro" id="IPR032466">
    <property type="entry name" value="Metal_Hydrolase"/>
</dbReference>
<dbReference type="Pfam" id="PF04909">
    <property type="entry name" value="Amidohydro_2"/>
    <property type="match status" value="1"/>
</dbReference>
<dbReference type="Gene3D" id="3.20.20.140">
    <property type="entry name" value="Metal-dependent hydrolases"/>
    <property type="match status" value="1"/>
</dbReference>
<feature type="domain" description="Amidohydrolase-related" evidence="2">
    <location>
        <begin position="71"/>
        <end position="283"/>
    </location>
</feature>
<dbReference type="AlphaFoldDB" id="A0A6J6U8T9"/>
<name>A0A6J6U8T9_9ZZZZ</name>
<protein>
    <submittedName>
        <fullName evidence="3">Unannotated protein</fullName>
    </submittedName>
</protein>
<evidence type="ECO:0000313" key="3">
    <source>
        <dbReference type="EMBL" id="CAB4756172.1"/>
    </source>
</evidence>
<evidence type="ECO:0000259" key="2">
    <source>
        <dbReference type="Pfam" id="PF04909"/>
    </source>
</evidence>
<dbReference type="EMBL" id="CAEZZJ010000044">
    <property type="protein sequence ID" value="CAB4756172.1"/>
    <property type="molecule type" value="Genomic_DNA"/>
</dbReference>
<dbReference type="CDD" id="cd01292">
    <property type="entry name" value="metallo-dependent_hydrolases"/>
    <property type="match status" value="1"/>
</dbReference>
<dbReference type="PANTHER" id="PTHR21240">
    <property type="entry name" value="2-AMINO-3-CARBOXYLMUCONATE-6-SEMIALDEHYDE DECARBOXYLASE"/>
    <property type="match status" value="1"/>
</dbReference>
<dbReference type="GO" id="GO:0016831">
    <property type="term" value="F:carboxy-lyase activity"/>
    <property type="evidence" value="ECO:0007669"/>
    <property type="project" value="InterPro"/>
</dbReference>
<dbReference type="InterPro" id="IPR006680">
    <property type="entry name" value="Amidohydro-rel"/>
</dbReference>
<reference evidence="3" key="1">
    <citation type="submission" date="2020-05" db="EMBL/GenBank/DDBJ databases">
        <authorList>
            <person name="Chiriac C."/>
            <person name="Salcher M."/>
            <person name="Ghai R."/>
            <person name="Kavagutti S V."/>
        </authorList>
    </citation>
    <scope>NUCLEOTIDE SEQUENCE</scope>
</reference>
<proteinExistence type="predicted"/>
<dbReference type="InterPro" id="IPR032465">
    <property type="entry name" value="ACMSD"/>
</dbReference>
<dbReference type="PANTHER" id="PTHR21240:SF19">
    <property type="entry name" value="CATALYTIC_ HYDROLASE"/>
    <property type="match status" value="1"/>
</dbReference>
<accession>A0A6J6U8T9</accession>